<organism evidence="1 2">
    <name type="scientific">Pseudohalocynthiibacter aestuariivivens</name>
    <dbReference type="NCBI Taxonomy" id="1591409"/>
    <lineage>
        <taxon>Bacteria</taxon>
        <taxon>Pseudomonadati</taxon>
        <taxon>Pseudomonadota</taxon>
        <taxon>Alphaproteobacteria</taxon>
        <taxon>Rhodobacterales</taxon>
        <taxon>Paracoccaceae</taxon>
        <taxon>Pseudohalocynthiibacter</taxon>
    </lineage>
</organism>
<reference evidence="1 2" key="1">
    <citation type="submission" date="2024-09" db="EMBL/GenBank/DDBJ databases">
        <authorList>
            <person name="Sun Q."/>
            <person name="Mori K."/>
        </authorList>
    </citation>
    <scope>NUCLEOTIDE SEQUENCE [LARGE SCALE GENOMIC DNA]</scope>
    <source>
        <strain evidence="1 2">CECT 8726</strain>
    </source>
</reference>
<keyword evidence="2" id="KW-1185">Reference proteome</keyword>
<name>A0ABV5JGM1_9RHOB</name>
<proteinExistence type="predicted"/>
<dbReference type="Gene3D" id="1.25.40.10">
    <property type="entry name" value="Tetratricopeptide repeat domain"/>
    <property type="match status" value="1"/>
</dbReference>
<dbReference type="EMBL" id="JBHMEA010000041">
    <property type="protein sequence ID" value="MFB9232622.1"/>
    <property type="molecule type" value="Genomic_DNA"/>
</dbReference>
<accession>A0ABV5JGM1</accession>
<dbReference type="SUPFAM" id="SSF48452">
    <property type="entry name" value="TPR-like"/>
    <property type="match status" value="1"/>
</dbReference>
<sequence>MGLSQDTIAEKCRFHAETALDLDDTNPVVHAYASMAFGFSPLAEKERGLKHSSIAATLNPNDCELMLLHAWQLAFAGNHEQAIALLRRVSLLNPLGDYMIAECFADTYYMMGDYEKALESYNDQGDAPPQSQAVFAACHAQMGRLDEAHACLLHLYNVKPVGFDVEAFVAAQCITCLREDDRNNWLNGFRRAGVDI</sequence>
<dbReference type="RefSeq" id="WP_213891499.1">
    <property type="nucleotide sequence ID" value="NZ_JAGFNU010000030.1"/>
</dbReference>
<protein>
    <submittedName>
        <fullName evidence="1">Tetratricopeptide repeat protein</fullName>
    </submittedName>
</protein>
<dbReference type="InterPro" id="IPR011990">
    <property type="entry name" value="TPR-like_helical_dom_sf"/>
</dbReference>
<evidence type="ECO:0000313" key="1">
    <source>
        <dbReference type="EMBL" id="MFB9232622.1"/>
    </source>
</evidence>
<evidence type="ECO:0000313" key="2">
    <source>
        <dbReference type="Proteomes" id="UP001589683"/>
    </source>
</evidence>
<dbReference type="Proteomes" id="UP001589683">
    <property type="component" value="Unassembled WGS sequence"/>
</dbReference>
<comment type="caution">
    <text evidence="1">The sequence shown here is derived from an EMBL/GenBank/DDBJ whole genome shotgun (WGS) entry which is preliminary data.</text>
</comment>
<gene>
    <name evidence="1" type="ORF">ACFFUT_12575</name>
</gene>